<dbReference type="SMART" id="SM00421">
    <property type="entry name" value="HTH_LUXR"/>
    <property type="match status" value="1"/>
</dbReference>
<evidence type="ECO:0000256" key="2">
    <source>
        <dbReference type="ARBA" id="ARBA00023125"/>
    </source>
</evidence>
<dbReference type="PANTHER" id="PTHR43214">
    <property type="entry name" value="TWO-COMPONENT RESPONSE REGULATOR"/>
    <property type="match status" value="1"/>
</dbReference>
<evidence type="ECO:0000256" key="1">
    <source>
        <dbReference type="ARBA" id="ARBA00022553"/>
    </source>
</evidence>
<dbReference type="InterPro" id="IPR011006">
    <property type="entry name" value="CheY-like_superfamily"/>
</dbReference>
<organism evidence="6 7">
    <name type="scientific">Handelsmanbacteria sp. (strain RIFCSPLOWO2_12_FULL_64_10)</name>
    <dbReference type="NCBI Taxonomy" id="1817868"/>
    <lineage>
        <taxon>Bacteria</taxon>
        <taxon>Candidatus Handelsmaniibacteriota</taxon>
    </lineage>
</organism>
<dbReference type="AlphaFoldDB" id="A0A1F6CBT6"/>
<dbReference type="GO" id="GO:0003677">
    <property type="term" value="F:DNA binding"/>
    <property type="evidence" value="ECO:0007669"/>
    <property type="project" value="UniProtKB-KW"/>
</dbReference>
<evidence type="ECO:0000256" key="3">
    <source>
        <dbReference type="PROSITE-ProRule" id="PRU00169"/>
    </source>
</evidence>
<sequence>MIKLLIADDHAVVREGLKRILAETPDLVVAGEAGDGQEALDRVRAEAWDMVLLDISLPGMSGLDALKQLKRERPRLPVLVLSIYPEDQYAVRVLKAGASGYLTKDSAPDQLIAAIRKISLGRKFVSPYLAEKLAVDLATDTERPLHERLSDREYQVLCLIASGKTVKEIAAGLSLSVKTVSTYRIRILKKMNVKSNAELIHYALQRGLAE</sequence>
<dbReference type="CDD" id="cd06170">
    <property type="entry name" value="LuxR_C_like"/>
    <property type="match status" value="1"/>
</dbReference>
<comment type="caution">
    <text evidence="6">The sequence shown here is derived from an EMBL/GenBank/DDBJ whole genome shotgun (WGS) entry which is preliminary data.</text>
</comment>
<dbReference type="CDD" id="cd17535">
    <property type="entry name" value="REC_NarL-like"/>
    <property type="match status" value="1"/>
</dbReference>
<proteinExistence type="predicted"/>
<dbReference type="InterPro" id="IPR000792">
    <property type="entry name" value="Tscrpt_reg_LuxR_C"/>
</dbReference>
<name>A0A1F6CBT6_HANXR</name>
<dbReference type="InterPro" id="IPR058245">
    <property type="entry name" value="NreC/VraR/RcsB-like_REC"/>
</dbReference>
<evidence type="ECO:0000313" key="7">
    <source>
        <dbReference type="Proteomes" id="UP000178606"/>
    </source>
</evidence>
<feature type="domain" description="Response regulatory" evidence="5">
    <location>
        <begin position="3"/>
        <end position="119"/>
    </location>
</feature>
<feature type="domain" description="HTH luxR-type" evidence="4">
    <location>
        <begin position="142"/>
        <end position="207"/>
    </location>
</feature>
<evidence type="ECO:0000313" key="6">
    <source>
        <dbReference type="EMBL" id="OGG46695.1"/>
    </source>
</evidence>
<dbReference type="Proteomes" id="UP000178606">
    <property type="component" value="Unassembled WGS sequence"/>
</dbReference>
<dbReference type="PRINTS" id="PR00038">
    <property type="entry name" value="HTHLUXR"/>
</dbReference>
<dbReference type="Gene3D" id="3.40.50.2300">
    <property type="match status" value="1"/>
</dbReference>
<accession>A0A1F6CBT6</accession>
<evidence type="ECO:0000259" key="4">
    <source>
        <dbReference type="PROSITE" id="PS50043"/>
    </source>
</evidence>
<dbReference type="SUPFAM" id="SSF46894">
    <property type="entry name" value="C-terminal effector domain of the bipartite response regulators"/>
    <property type="match status" value="1"/>
</dbReference>
<keyword evidence="2 6" id="KW-0238">DNA-binding</keyword>
<dbReference type="GO" id="GO:0000160">
    <property type="term" value="P:phosphorelay signal transduction system"/>
    <property type="evidence" value="ECO:0007669"/>
    <property type="project" value="InterPro"/>
</dbReference>
<dbReference type="InterPro" id="IPR001789">
    <property type="entry name" value="Sig_transdc_resp-reg_receiver"/>
</dbReference>
<reference evidence="6 7" key="1">
    <citation type="journal article" date="2016" name="Nat. Commun.">
        <title>Thousands of microbial genomes shed light on interconnected biogeochemical processes in an aquifer system.</title>
        <authorList>
            <person name="Anantharaman K."/>
            <person name="Brown C.T."/>
            <person name="Hug L.A."/>
            <person name="Sharon I."/>
            <person name="Castelle C.J."/>
            <person name="Probst A.J."/>
            <person name="Thomas B.C."/>
            <person name="Singh A."/>
            <person name="Wilkins M.J."/>
            <person name="Karaoz U."/>
            <person name="Brodie E.L."/>
            <person name="Williams K.H."/>
            <person name="Hubbard S.S."/>
            <person name="Banfield J.F."/>
        </authorList>
    </citation>
    <scope>NUCLEOTIDE SEQUENCE [LARGE SCALE GENOMIC DNA]</scope>
    <source>
        <strain evidence="7">RIFCSPLOWO2_12_FULL_64_10</strain>
    </source>
</reference>
<evidence type="ECO:0000259" key="5">
    <source>
        <dbReference type="PROSITE" id="PS50110"/>
    </source>
</evidence>
<feature type="modified residue" description="4-aspartylphosphate" evidence="3">
    <location>
        <position position="54"/>
    </location>
</feature>
<dbReference type="InterPro" id="IPR039420">
    <property type="entry name" value="WalR-like"/>
</dbReference>
<dbReference type="PROSITE" id="PS50110">
    <property type="entry name" value="RESPONSE_REGULATORY"/>
    <property type="match status" value="1"/>
</dbReference>
<dbReference type="PROSITE" id="PS50043">
    <property type="entry name" value="HTH_LUXR_2"/>
    <property type="match status" value="1"/>
</dbReference>
<dbReference type="SMART" id="SM00448">
    <property type="entry name" value="REC"/>
    <property type="match status" value="1"/>
</dbReference>
<dbReference type="Pfam" id="PF00196">
    <property type="entry name" value="GerE"/>
    <property type="match status" value="1"/>
</dbReference>
<dbReference type="InterPro" id="IPR016032">
    <property type="entry name" value="Sig_transdc_resp-reg_C-effctor"/>
</dbReference>
<keyword evidence="1 3" id="KW-0597">Phosphoprotein</keyword>
<protein>
    <submittedName>
        <fullName evidence="6">DNA-binding response regulator</fullName>
    </submittedName>
</protein>
<dbReference type="GO" id="GO:0006355">
    <property type="term" value="P:regulation of DNA-templated transcription"/>
    <property type="evidence" value="ECO:0007669"/>
    <property type="project" value="InterPro"/>
</dbReference>
<dbReference type="EMBL" id="MFKF01000288">
    <property type="protein sequence ID" value="OGG46695.1"/>
    <property type="molecule type" value="Genomic_DNA"/>
</dbReference>
<dbReference type="PROSITE" id="PS00622">
    <property type="entry name" value="HTH_LUXR_1"/>
    <property type="match status" value="1"/>
</dbReference>
<gene>
    <name evidence="6" type="ORF">A3F84_25175</name>
</gene>
<dbReference type="SUPFAM" id="SSF52172">
    <property type="entry name" value="CheY-like"/>
    <property type="match status" value="1"/>
</dbReference>
<dbReference type="Pfam" id="PF00072">
    <property type="entry name" value="Response_reg"/>
    <property type="match status" value="1"/>
</dbReference>